<protein>
    <recommendedName>
        <fullName evidence="1">Tyrosine-protein kinase ephrin type A/B receptor-like domain-containing protein</fullName>
    </recommendedName>
</protein>
<dbReference type="PANTHER" id="PTHR24046:SF5">
    <property type="entry name" value="EGF-LIKE DOMAIN-CONTAINING PROTEIN"/>
    <property type="match status" value="1"/>
</dbReference>
<evidence type="ECO:0000313" key="3">
    <source>
        <dbReference type="Proteomes" id="UP001244341"/>
    </source>
</evidence>
<dbReference type="InterPro" id="IPR009030">
    <property type="entry name" value="Growth_fac_rcpt_cys_sf"/>
</dbReference>
<keyword evidence="3" id="KW-1185">Reference proteome</keyword>
<dbReference type="Pfam" id="PF07699">
    <property type="entry name" value="Ephrin_rec_like"/>
    <property type="match status" value="3"/>
</dbReference>
<evidence type="ECO:0000259" key="1">
    <source>
        <dbReference type="Pfam" id="PF07699"/>
    </source>
</evidence>
<dbReference type="SMART" id="SM01411">
    <property type="entry name" value="Ephrin_rec_like"/>
    <property type="match status" value="5"/>
</dbReference>
<dbReference type="EMBL" id="CP126208">
    <property type="protein sequence ID" value="WIA08977.1"/>
    <property type="molecule type" value="Genomic_DNA"/>
</dbReference>
<sequence>MIPVAAGLCGQKLAALAPPCRPQISHTMLRRDGISKTCDCAPGLAMDAVTKECKPCSMGKYCLGGDLTVNPNNEEKACPEGLETTFAGAKSQAQCFTKAGYGRASRLGSNGKIILSGVLCPEGTYNVGSNTAGCQKCGAGLTTATNGSDAASACMAPAGSYLDKGIGKICQRGTYSSALSADTTCQTCPPGITTANEGSTSAADCSLAMKGFYINPSNASEAIACPLHTYQDKEAVAGACTDCPNGWKTKETGATGVALCLAPPGYELKENATQITLCPTGSYKADWNRNPCVECGSGLITKEEGSVSKDACLA</sequence>
<dbReference type="PANTHER" id="PTHR24046">
    <property type="entry name" value="SIGNAL PEPTIDE, CUB AND EGF-LIKE DOMAIN-CONTAINING"/>
    <property type="match status" value="1"/>
</dbReference>
<accession>A0ABY8TIQ7</accession>
<dbReference type="SUPFAM" id="SSF57184">
    <property type="entry name" value="Growth factor receptor domain"/>
    <property type="match status" value="2"/>
</dbReference>
<feature type="domain" description="Tyrosine-protein kinase ephrin type A/B receptor-like" evidence="1">
    <location>
        <begin position="211"/>
        <end position="260"/>
    </location>
</feature>
<dbReference type="Proteomes" id="UP001244341">
    <property type="component" value="Chromosome 1b"/>
</dbReference>
<evidence type="ECO:0000313" key="2">
    <source>
        <dbReference type="EMBL" id="WIA08977.1"/>
    </source>
</evidence>
<dbReference type="InterPro" id="IPR052071">
    <property type="entry name" value="SCUB_EGF-like_domain"/>
</dbReference>
<dbReference type="InterPro" id="IPR011641">
    <property type="entry name" value="Tyr-kin_ephrin_A/B_rcpt-like"/>
</dbReference>
<feature type="domain" description="Tyrosine-protein kinase ephrin type A/B receptor-like" evidence="1">
    <location>
        <begin position="159"/>
        <end position="205"/>
    </location>
</feature>
<dbReference type="Gene3D" id="2.10.50.10">
    <property type="entry name" value="Tumor Necrosis Factor Receptor, subunit A, domain 2"/>
    <property type="match status" value="3"/>
</dbReference>
<feature type="domain" description="Tyrosine-protein kinase ephrin type A/B receptor-like" evidence="1">
    <location>
        <begin position="269"/>
        <end position="312"/>
    </location>
</feature>
<reference evidence="2 3" key="1">
    <citation type="submission" date="2023-05" db="EMBL/GenBank/DDBJ databases">
        <title>A 100% complete, gapless, phased diploid assembly of the Scenedesmus obliquus UTEX 3031 genome.</title>
        <authorList>
            <person name="Biondi T.C."/>
            <person name="Hanschen E.R."/>
            <person name="Kwon T."/>
            <person name="Eng W."/>
            <person name="Kruse C.P.S."/>
            <person name="Koehler S.I."/>
            <person name="Kunde Y."/>
            <person name="Gleasner C.D."/>
            <person name="You Mak K.T."/>
            <person name="Polle J."/>
            <person name="Hovde B.T."/>
            <person name="Starkenburg S.R."/>
        </authorList>
    </citation>
    <scope>NUCLEOTIDE SEQUENCE [LARGE SCALE GENOMIC DNA]</scope>
    <source>
        <strain evidence="2 3">DOE0152z</strain>
    </source>
</reference>
<name>A0ABY8TIQ7_TETOB</name>
<gene>
    <name evidence="2" type="ORF">OEZ85_008391</name>
</gene>
<organism evidence="2 3">
    <name type="scientific">Tetradesmus obliquus</name>
    <name type="common">Green alga</name>
    <name type="synonym">Acutodesmus obliquus</name>
    <dbReference type="NCBI Taxonomy" id="3088"/>
    <lineage>
        <taxon>Eukaryota</taxon>
        <taxon>Viridiplantae</taxon>
        <taxon>Chlorophyta</taxon>
        <taxon>core chlorophytes</taxon>
        <taxon>Chlorophyceae</taxon>
        <taxon>CS clade</taxon>
        <taxon>Sphaeropleales</taxon>
        <taxon>Scenedesmaceae</taxon>
        <taxon>Tetradesmus</taxon>
    </lineage>
</organism>
<proteinExistence type="predicted"/>